<dbReference type="GO" id="GO:0033179">
    <property type="term" value="C:proton-transporting V-type ATPase, V0 domain"/>
    <property type="evidence" value="ECO:0007669"/>
    <property type="project" value="InterPro"/>
</dbReference>
<dbReference type="PRINTS" id="PR00122">
    <property type="entry name" value="VACATPASE"/>
</dbReference>
<feature type="domain" description="V-ATPase proteolipid subunit C-like" evidence="15">
    <location>
        <begin position="648"/>
        <end position="707"/>
    </location>
</feature>
<feature type="transmembrane region" description="Helical" evidence="14">
    <location>
        <begin position="564"/>
        <end position="590"/>
    </location>
</feature>
<organism evidence="16 17">
    <name type="scientific">Penicillium olsonii</name>
    <dbReference type="NCBI Taxonomy" id="99116"/>
    <lineage>
        <taxon>Eukaryota</taxon>
        <taxon>Fungi</taxon>
        <taxon>Dikarya</taxon>
        <taxon>Ascomycota</taxon>
        <taxon>Pezizomycotina</taxon>
        <taxon>Eurotiomycetes</taxon>
        <taxon>Eurotiomycetidae</taxon>
        <taxon>Eurotiales</taxon>
        <taxon>Aspergillaceae</taxon>
        <taxon>Penicillium</taxon>
    </lineage>
</organism>
<evidence type="ECO:0000256" key="6">
    <source>
        <dbReference type="ARBA" id="ARBA00022989"/>
    </source>
</evidence>
<feature type="transmembrane region" description="Helical" evidence="14">
    <location>
        <begin position="611"/>
        <end position="632"/>
    </location>
</feature>
<dbReference type="SUPFAM" id="SSF81333">
    <property type="entry name" value="F1F0 ATP synthase subunit C"/>
    <property type="match status" value="1"/>
</dbReference>
<gene>
    <name evidence="16" type="ORF">POLS_LOCUS2197</name>
</gene>
<proteinExistence type="inferred from homology"/>
<dbReference type="GO" id="GO:0005774">
    <property type="term" value="C:vacuolar membrane"/>
    <property type="evidence" value="ECO:0007669"/>
    <property type="project" value="UniProtKB-SubCell"/>
</dbReference>
<evidence type="ECO:0000256" key="9">
    <source>
        <dbReference type="ARBA" id="ARBA00045519"/>
    </source>
</evidence>
<keyword evidence="6 14" id="KW-1133">Transmembrane helix</keyword>
<evidence type="ECO:0000256" key="7">
    <source>
        <dbReference type="ARBA" id="ARBA00023065"/>
    </source>
</evidence>
<comment type="caution">
    <text evidence="16">The sequence shown here is derived from an EMBL/GenBank/DDBJ whole genome shotgun (WGS) entry which is preliminary data.</text>
</comment>
<dbReference type="InterPro" id="IPR035921">
    <property type="entry name" value="F/V-ATP_Csub_sf"/>
</dbReference>
<name>A0A9W4MQT7_PENOL</name>
<reference evidence="16" key="1">
    <citation type="submission" date="2021-07" db="EMBL/GenBank/DDBJ databases">
        <authorList>
            <person name="Branca A.L. A."/>
        </authorList>
    </citation>
    <scope>NUCLEOTIDE SEQUENCE</scope>
</reference>
<keyword evidence="5" id="KW-0375">Hydrogen ion transport</keyword>
<evidence type="ECO:0000313" key="16">
    <source>
        <dbReference type="EMBL" id="CAG8013587.1"/>
    </source>
</evidence>
<dbReference type="GO" id="GO:0046961">
    <property type="term" value="F:proton-transporting ATPase activity, rotational mechanism"/>
    <property type="evidence" value="ECO:0007669"/>
    <property type="project" value="InterPro"/>
</dbReference>
<dbReference type="PANTHER" id="PTHR10263">
    <property type="entry name" value="V-TYPE PROTON ATPASE PROTEOLIPID SUBUNIT"/>
    <property type="match status" value="1"/>
</dbReference>
<evidence type="ECO:0000256" key="4">
    <source>
        <dbReference type="ARBA" id="ARBA00022692"/>
    </source>
</evidence>
<feature type="transmembrane region" description="Helical" evidence="14">
    <location>
        <begin position="681"/>
        <end position="707"/>
    </location>
</feature>
<evidence type="ECO:0000256" key="12">
    <source>
        <dbReference type="ARBA" id="ARBA00071118"/>
    </source>
</evidence>
<comment type="function">
    <text evidence="9">Proton-conducting pore forming subunit of the V0 complex of vacuolar(H+)-ATPase (V-ATPase), a multisubunit enzyme composed of a peripheral complex (V1) that hydrolyzes ATP and a membrane integral complex (V0) that translocates protons. V-ATPase is responsible for acidifying and maintaining the pH of intracellular compartments.</text>
</comment>
<keyword evidence="17" id="KW-1185">Reference proteome</keyword>
<dbReference type="OrthoDB" id="1744869at2759"/>
<evidence type="ECO:0000256" key="10">
    <source>
        <dbReference type="ARBA" id="ARBA00046480"/>
    </source>
</evidence>
<dbReference type="AlphaFoldDB" id="A0A9W4MQT7"/>
<evidence type="ECO:0000256" key="8">
    <source>
        <dbReference type="ARBA" id="ARBA00023136"/>
    </source>
</evidence>
<feature type="transmembrane region" description="Helical" evidence="14">
    <location>
        <begin position="644"/>
        <end position="669"/>
    </location>
</feature>
<dbReference type="EMBL" id="CAJVOS010000013">
    <property type="protein sequence ID" value="CAG8013587.1"/>
    <property type="molecule type" value="Genomic_DNA"/>
</dbReference>
<dbReference type="InterPro" id="IPR000245">
    <property type="entry name" value="ATPase_proteolipid_csu"/>
</dbReference>
<feature type="domain" description="V-ATPase proteolipid subunit C-like" evidence="15">
    <location>
        <begin position="572"/>
        <end position="630"/>
    </location>
</feature>
<dbReference type="NCBIfam" id="TIGR01100">
    <property type="entry name" value="V_ATP_synt_C"/>
    <property type="match status" value="1"/>
</dbReference>
<evidence type="ECO:0000256" key="14">
    <source>
        <dbReference type="SAM" id="Phobius"/>
    </source>
</evidence>
<keyword evidence="4 14" id="KW-0812">Transmembrane</keyword>
<evidence type="ECO:0000256" key="5">
    <source>
        <dbReference type="ARBA" id="ARBA00022781"/>
    </source>
</evidence>
<evidence type="ECO:0000256" key="2">
    <source>
        <dbReference type="ARBA" id="ARBA00007296"/>
    </source>
</evidence>
<accession>A0A9W4MQT7</accession>
<dbReference type="InterPro" id="IPR002379">
    <property type="entry name" value="ATPase_proteolipid_c-like_dom"/>
</dbReference>
<evidence type="ECO:0000259" key="15">
    <source>
        <dbReference type="Pfam" id="PF00137"/>
    </source>
</evidence>
<evidence type="ECO:0000313" key="17">
    <source>
        <dbReference type="Proteomes" id="UP001153618"/>
    </source>
</evidence>
<dbReference type="FunFam" id="1.20.120.610:FF:000001">
    <property type="entry name" value="V-type proton ATPase proteolipid subunit"/>
    <property type="match status" value="1"/>
</dbReference>
<dbReference type="Gene3D" id="1.20.120.610">
    <property type="entry name" value="lithium bound rotor ring of v- atpase"/>
    <property type="match status" value="1"/>
</dbReference>
<protein>
    <recommendedName>
        <fullName evidence="12">V-type proton ATPase subunit C</fullName>
    </recommendedName>
    <alternativeName>
        <fullName evidence="11">V-type proton ATPase subunit c</fullName>
    </alternativeName>
    <alternativeName>
        <fullName evidence="13">Vacuolar proton pump c subunit</fullName>
    </alternativeName>
</protein>
<dbReference type="CDD" id="cd18176">
    <property type="entry name" value="ATP-synt_Vo_c_ATP6C_rpt2"/>
    <property type="match status" value="1"/>
</dbReference>
<evidence type="ECO:0000256" key="1">
    <source>
        <dbReference type="ARBA" id="ARBA00004128"/>
    </source>
</evidence>
<dbReference type="Proteomes" id="UP001153618">
    <property type="component" value="Unassembled WGS sequence"/>
</dbReference>
<keyword evidence="8 14" id="KW-0472">Membrane</keyword>
<dbReference type="Pfam" id="PF00137">
    <property type="entry name" value="ATP-synt_C"/>
    <property type="match status" value="2"/>
</dbReference>
<evidence type="ECO:0000256" key="3">
    <source>
        <dbReference type="ARBA" id="ARBA00022448"/>
    </source>
</evidence>
<keyword evidence="3" id="KW-0813">Transport</keyword>
<keyword evidence="7" id="KW-0406">Ion transport</keyword>
<comment type="similarity">
    <text evidence="2">Belongs to the V-ATPase proteolipid subunit family.</text>
</comment>
<comment type="subcellular location">
    <subcellularLocation>
        <location evidence="1">Vacuole membrane</location>
        <topology evidence="1">Multi-pass membrane protein</topology>
    </subcellularLocation>
</comment>
<comment type="subunit">
    <text evidence="10">V-ATPase is a heteromultimeric enzyme composed of a peripheral catalytic V1 complex (components A to H) attached to an integral membrane V0 proton pore complex (components: a, c, c', c'', d, e, f and VOA1). The decameric c-ring forms the proton-conducting pore, and is composed of eight proteolipid subunits c, one subunit c' and one subunit c''.</text>
</comment>
<evidence type="ECO:0000256" key="11">
    <source>
        <dbReference type="ARBA" id="ARBA00071096"/>
    </source>
</evidence>
<sequence length="715" mass="76982">MWSHAQGSRQMRSLLRSKRQWLPRTYQTRHLESVASVTRCYATQSSSKAGRPFAYTWLTKAAQETTPEDILSSLPTNPASSSPAPVSVPLLLVTPNFAHWLDPSSPFLSQLLTRLYGSSPGINSLHAVTAVVDTLPDTTSSSPDSNESEGLSLLAVDPLHVQAKPAPPRLIRSSASEETNLLFSIQTPNSGQGKNNAHEIGLRLANTIFVNGKDTTIFGTRWLWDNSSKEFVLDKSIDFTSCMFTATAETVNATLELPLHQVTERRRVMTSMGNILRQLAKSTDATSTETIPASTDLEKELPRYIKEHKIVDHRVSVWALVEKPDLVVADSGSSTHDRLIQSLSQGGKLHRVMSGGGGWGKKQGLLSLDPEVSFSGTANRDDLVSLSQVFDPKTGEPLDTLPSIDQGITVDDLSLLSQVATAGDYIQFFVSVEPTASDLSRRIDFDNDTISYHFGMVADSMELDAYNPDDNKGIQTLPHTFGALSEKAIAYSQPVQGDASADSSTKLDVPGCRHVCRRPPSGLPILPDFIAYRPRPFHILLKLYKSREPCRVSSINMATELCPVYAPFFGALGCTSAIVFTCFGAAYGTAKAGVGVCSMAVLRPDLIVKNIVPIVMAGIIGIYGLVVSVLVANDLTQALPLYTGFIQLGAGLSVGLAGLAAGFAIGIVGDAGVRGTAQQPRLYVGMILILIFAEVLGLYGLIVALLMNSRSKASC</sequence>
<evidence type="ECO:0000256" key="13">
    <source>
        <dbReference type="ARBA" id="ARBA00075098"/>
    </source>
</evidence>
<dbReference type="CDD" id="cd18175">
    <property type="entry name" value="ATP-synt_Vo_c_ATP6C_rpt1"/>
    <property type="match status" value="1"/>
</dbReference>
<dbReference type="InterPro" id="IPR011555">
    <property type="entry name" value="ATPase_proteolipid_su_C_euk"/>
</dbReference>